<dbReference type="EMBL" id="WUMV01000006">
    <property type="protein sequence ID" value="MXN65734.1"/>
    <property type="molecule type" value="Genomic_DNA"/>
</dbReference>
<evidence type="ECO:0000259" key="1">
    <source>
        <dbReference type="SMART" id="SM00760"/>
    </source>
</evidence>
<dbReference type="InterPro" id="IPR010921">
    <property type="entry name" value="Trp_repressor/repl_initiator"/>
</dbReference>
<proteinExistence type="predicted"/>
<dbReference type="AlphaFoldDB" id="A0A7X3LV96"/>
<dbReference type="SMART" id="SM00760">
    <property type="entry name" value="Bac_DnaA_C"/>
    <property type="match status" value="1"/>
</dbReference>
<dbReference type="Pfam" id="PF08299">
    <property type="entry name" value="Bac_DnaA_C"/>
    <property type="match status" value="1"/>
</dbReference>
<comment type="caution">
    <text evidence="2">The sequence shown here is derived from an EMBL/GenBank/DDBJ whole genome shotgun (WGS) entry which is preliminary data.</text>
</comment>
<dbReference type="GO" id="GO:0043565">
    <property type="term" value="F:sequence-specific DNA binding"/>
    <property type="evidence" value="ECO:0007669"/>
    <property type="project" value="InterPro"/>
</dbReference>
<accession>A0A7X3LV96</accession>
<gene>
    <name evidence="2" type="ORF">GR183_12535</name>
</gene>
<evidence type="ECO:0000313" key="2">
    <source>
        <dbReference type="EMBL" id="MXN65734.1"/>
    </source>
</evidence>
<dbReference type="GO" id="GO:0006275">
    <property type="term" value="P:regulation of DNA replication"/>
    <property type="evidence" value="ECO:0007669"/>
    <property type="project" value="InterPro"/>
</dbReference>
<organism evidence="2 3">
    <name type="scientific">Stappia sediminis</name>
    <dbReference type="NCBI Taxonomy" id="2692190"/>
    <lineage>
        <taxon>Bacteria</taxon>
        <taxon>Pseudomonadati</taxon>
        <taxon>Pseudomonadota</taxon>
        <taxon>Alphaproteobacteria</taxon>
        <taxon>Hyphomicrobiales</taxon>
        <taxon>Stappiaceae</taxon>
        <taxon>Stappia</taxon>
    </lineage>
</organism>
<dbReference type="InterPro" id="IPR013159">
    <property type="entry name" value="DnaA_C"/>
</dbReference>
<name>A0A7X3LV96_9HYPH</name>
<feature type="domain" description="Chromosomal replication initiator DnaA C-terminal" evidence="1">
    <location>
        <begin position="26"/>
        <end position="95"/>
    </location>
</feature>
<sequence>MEFRAMPIAITECSRNPERVHHDCDILPIIEGCVMAVFEVPREGLRISSRGKADVAFARQVAMYLAHVVAGLTLTDVGKRFGRDRTTAAYACRLIEDRRDDPAFDRRLSALEAAIQSGFSRLSVAGRAGRQANG</sequence>
<dbReference type="SUPFAM" id="SSF48295">
    <property type="entry name" value="TrpR-like"/>
    <property type="match status" value="1"/>
</dbReference>
<keyword evidence="3" id="KW-1185">Reference proteome</keyword>
<dbReference type="Gene3D" id="1.10.1750.10">
    <property type="match status" value="1"/>
</dbReference>
<dbReference type="GO" id="GO:0006270">
    <property type="term" value="P:DNA replication initiation"/>
    <property type="evidence" value="ECO:0007669"/>
    <property type="project" value="InterPro"/>
</dbReference>
<dbReference type="GO" id="GO:0005524">
    <property type="term" value="F:ATP binding"/>
    <property type="evidence" value="ECO:0007669"/>
    <property type="project" value="InterPro"/>
</dbReference>
<dbReference type="CDD" id="cd06571">
    <property type="entry name" value="Bac_DnaA_C"/>
    <property type="match status" value="1"/>
</dbReference>
<protein>
    <submittedName>
        <fullName evidence="2">Chromosomal replication initiator DnaA</fullName>
    </submittedName>
</protein>
<reference evidence="2 3" key="1">
    <citation type="submission" date="2019-12" db="EMBL/GenBank/DDBJ databases">
        <authorList>
            <person name="Li M."/>
        </authorList>
    </citation>
    <scope>NUCLEOTIDE SEQUENCE [LARGE SCALE GENOMIC DNA]</scope>
    <source>
        <strain evidence="2 3">GBMRC 2046</strain>
    </source>
</reference>
<dbReference type="Proteomes" id="UP000433101">
    <property type="component" value="Unassembled WGS sequence"/>
</dbReference>
<evidence type="ECO:0000313" key="3">
    <source>
        <dbReference type="Proteomes" id="UP000433101"/>
    </source>
</evidence>